<organism evidence="2 3">
    <name type="scientific">Stegodyphus mimosarum</name>
    <name type="common">African social velvet spider</name>
    <dbReference type="NCBI Taxonomy" id="407821"/>
    <lineage>
        <taxon>Eukaryota</taxon>
        <taxon>Metazoa</taxon>
        <taxon>Ecdysozoa</taxon>
        <taxon>Arthropoda</taxon>
        <taxon>Chelicerata</taxon>
        <taxon>Arachnida</taxon>
        <taxon>Araneae</taxon>
        <taxon>Araneomorphae</taxon>
        <taxon>Entelegynae</taxon>
        <taxon>Eresoidea</taxon>
        <taxon>Eresidae</taxon>
        <taxon>Stegodyphus</taxon>
    </lineage>
</organism>
<keyword evidence="3" id="KW-1185">Reference proteome</keyword>
<dbReference type="Gene3D" id="1.50.10.20">
    <property type="match status" value="1"/>
</dbReference>
<name>A0A087UM72_STEMI</name>
<evidence type="ECO:0000313" key="3">
    <source>
        <dbReference type="Proteomes" id="UP000054359"/>
    </source>
</evidence>
<dbReference type="PANTHER" id="PTHR11412">
    <property type="entry name" value="MACROGLOBULIN / COMPLEMENT"/>
    <property type="match status" value="1"/>
</dbReference>
<dbReference type="OrthoDB" id="6425527at2759"/>
<proteinExistence type="predicted"/>
<dbReference type="OMA" id="IQFFELM"/>
<feature type="non-terminal residue" evidence="2">
    <location>
        <position position="170"/>
    </location>
</feature>
<accession>A0A087UM72</accession>
<dbReference type="GO" id="GO:0005576">
    <property type="term" value="C:extracellular region"/>
    <property type="evidence" value="ECO:0007669"/>
    <property type="project" value="InterPro"/>
</dbReference>
<dbReference type="InterPro" id="IPR050473">
    <property type="entry name" value="A2M/Complement_sys"/>
</dbReference>
<dbReference type="InterPro" id="IPR009048">
    <property type="entry name" value="A-macroglobulin_rcpt-bd"/>
</dbReference>
<dbReference type="Gene3D" id="2.60.120.1540">
    <property type="match status" value="1"/>
</dbReference>
<reference evidence="2 3" key="1">
    <citation type="submission" date="2013-11" db="EMBL/GenBank/DDBJ databases">
        <title>Genome sequencing of Stegodyphus mimosarum.</title>
        <authorList>
            <person name="Bechsgaard J."/>
        </authorList>
    </citation>
    <scope>NUCLEOTIDE SEQUENCE [LARGE SCALE GENOMIC DNA]</scope>
</reference>
<feature type="domain" description="Alpha-macroglobulin receptor-binding" evidence="1">
    <location>
        <begin position="122"/>
        <end position="170"/>
    </location>
</feature>
<dbReference type="STRING" id="407821.A0A087UM72"/>
<evidence type="ECO:0000313" key="2">
    <source>
        <dbReference type="EMBL" id="KFM78461.1"/>
    </source>
</evidence>
<dbReference type="Gene3D" id="2.60.40.690">
    <property type="entry name" value="Alpha-macroglobulin, receptor-binding domain"/>
    <property type="match status" value="1"/>
</dbReference>
<dbReference type="AlphaFoldDB" id="A0A087UM72"/>
<gene>
    <name evidence="2" type="ORF">X975_17277</name>
</gene>
<evidence type="ECO:0000259" key="1">
    <source>
        <dbReference type="Pfam" id="PF07677"/>
    </source>
</evidence>
<sequence length="170" mass="19308">MQALIEYAIQSRLRDVMDVTVTIEYPATGFSKRIQIDDNNFSDLQMLEIPEAHGAIIVKAQGSGLALVQLSVQYNVDRKHLMTPPPIPAFNLEVKPYFSGRNRSHITIKSCQSWTLQSESKVSGMAVLEVGIPTGYIIEQHELHGYVRSHIVRNLREARFEEGKVTFYFE</sequence>
<dbReference type="PANTHER" id="PTHR11412:SF172">
    <property type="entry name" value="LD23292P"/>
    <property type="match status" value="1"/>
</dbReference>
<dbReference type="Proteomes" id="UP000054359">
    <property type="component" value="Unassembled WGS sequence"/>
</dbReference>
<dbReference type="EMBL" id="KK120525">
    <property type="protein sequence ID" value="KFM78461.1"/>
    <property type="molecule type" value="Genomic_DNA"/>
</dbReference>
<dbReference type="SUPFAM" id="SSF49410">
    <property type="entry name" value="Alpha-macroglobulin receptor domain"/>
    <property type="match status" value="1"/>
</dbReference>
<dbReference type="Pfam" id="PF07677">
    <property type="entry name" value="A2M_recep"/>
    <property type="match status" value="1"/>
</dbReference>
<protein>
    <submittedName>
        <fullName evidence="2">Alpha-2-macroglobulin</fullName>
    </submittedName>
</protein>
<dbReference type="InterPro" id="IPR036595">
    <property type="entry name" value="A-macroglobulin_rcpt-bd_sf"/>
</dbReference>